<gene>
    <name evidence="2" type="ORF">H9751_05000</name>
</gene>
<accession>A0A9D2QF07</accession>
<dbReference type="AlphaFoldDB" id="A0A9D2QF07"/>
<organism evidence="2 3">
    <name type="scientific">Candidatus Corynebacterium faecigallinarum</name>
    <dbReference type="NCBI Taxonomy" id="2838528"/>
    <lineage>
        <taxon>Bacteria</taxon>
        <taxon>Bacillati</taxon>
        <taxon>Actinomycetota</taxon>
        <taxon>Actinomycetes</taxon>
        <taxon>Mycobacteriales</taxon>
        <taxon>Corynebacteriaceae</taxon>
        <taxon>Corynebacterium</taxon>
    </lineage>
</organism>
<dbReference type="Proteomes" id="UP000823858">
    <property type="component" value="Unassembled WGS sequence"/>
</dbReference>
<dbReference type="EMBL" id="DWVP01000011">
    <property type="protein sequence ID" value="HJC84893.1"/>
    <property type="molecule type" value="Genomic_DNA"/>
</dbReference>
<dbReference type="PROSITE" id="PS51257">
    <property type="entry name" value="PROKAR_LIPOPROTEIN"/>
    <property type="match status" value="1"/>
</dbReference>
<reference evidence="2" key="2">
    <citation type="submission" date="2021-04" db="EMBL/GenBank/DDBJ databases">
        <authorList>
            <person name="Gilroy R."/>
        </authorList>
    </citation>
    <scope>NUCLEOTIDE SEQUENCE</scope>
    <source>
        <strain evidence="2">ChiHjej13B12-4958</strain>
    </source>
</reference>
<name>A0A9D2QF07_9CORY</name>
<protein>
    <submittedName>
        <fullName evidence="2">Uncharacterized protein</fullName>
    </submittedName>
</protein>
<proteinExistence type="predicted"/>
<sequence>MTAKLFGAPVALLVIGCLLIAMSDGPSSWRAVVGFVCLALALLGAVLAFAKRRDEPAVVNLTDSEKESLRGELNSEGLVSAARQLRRDHPEVTLTQAKHTLDTL</sequence>
<comment type="caution">
    <text evidence="2">The sequence shown here is derived from an EMBL/GenBank/DDBJ whole genome shotgun (WGS) entry which is preliminary data.</text>
</comment>
<evidence type="ECO:0000313" key="2">
    <source>
        <dbReference type="EMBL" id="HJC84893.1"/>
    </source>
</evidence>
<evidence type="ECO:0000256" key="1">
    <source>
        <dbReference type="SAM" id="Phobius"/>
    </source>
</evidence>
<reference evidence="2" key="1">
    <citation type="journal article" date="2021" name="PeerJ">
        <title>Extensive microbial diversity within the chicken gut microbiome revealed by metagenomics and culture.</title>
        <authorList>
            <person name="Gilroy R."/>
            <person name="Ravi A."/>
            <person name="Getino M."/>
            <person name="Pursley I."/>
            <person name="Horton D.L."/>
            <person name="Alikhan N.F."/>
            <person name="Baker D."/>
            <person name="Gharbi K."/>
            <person name="Hall N."/>
            <person name="Watson M."/>
            <person name="Adriaenssens E.M."/>
            <person name="Foster-Nyarko E."/>
            <person name="Jarju S."/>
            <person name="Secka A."/>
            <person name="Antonio M."/>
            <person name="Oren A."/>
            <person name="Chaudhuri R.R."/>
            <person name="La Ragione R."/>
            <person name="Hildebrand F."/>
            <person name="Pallen M.J."/>
        </authorList>
    </citation>
    <scope>NUCLEOTIDE SEQUENCE</scope>
    <source>
        <strain evidence="2">ChiHjej13B12-4958</strain>
    </source>
</reference>
<keyword evidence="1" id="KW-0812">Transmembrane</keyword>
<keyword evidence="1" id="KW-1133">Transmembrane helix</keyword>
<keyword evidence="1" id="KW-0472">Membrane</keyword>
<feature type="transmembrane region" description="Helical" evidence="1">
    <location>
        <begin position="31"/>
        <end position="50"/>
    </location>
</feature>
<evidence type="ECO:0000313" key="3">
    <source>
        <dbReference type="Proteomes" id="UP000823858"/>
    </source>
</evidence>